<feature type="domain" description="HTH gntR-type" evidence="4">
    <location>
        <begin position="1"/>
        <end position="53"/>
    </location>
</feature>
<dbReference type="Pfam" id="PF00392">
    <property type="entry name" value="GntR"/>
    <property type="match status" value="1"/>
</dbReference>
<dbReference type="AlphaFoldDB" id="A0A0R2BFL8"/>
<sequence length="193" mass="22139">MNGTLRSGEMIADRPLAEKYQVSRTPVREAIQQLKAEGFLEVEPNIGTRVAMVQEDRIPATYELLGRIEQGGVELLSNVLPKLIAPLTQLNDAYRDAIEKSLWQEAMNIDREFHQVMLRRSPSNYASKFADILRVQLRPTESRYYQRQFPKKIEAVEDHAALIALLTNGKQAEAGRLARRHRMKQAKVLRKML</sequence>
<dbReference type="GO" id="GO:0003700">
    <property type="term" value="F:DNA-binding transcription factor activity"/>
    <property type="evidence" value="ECO:0007669"/>
    <property type="project" value="InterPro"/>
</dbReference>
<gene>
    <name evidence="5" type="ORF">FC82_GL001672</name>
</gene>
<dbReference type="SUPFAM" id="SSF48008">
    <property type="entry name" value="GntR ligand-binding domain-like"/>
    <property type="match status" value="1"/>
</dbReference>
<keyword evidence="1" id="KW-0805">Transcription regulation</keyword>
<dbReference type="Pfam" id="PF07729">
    <property type="entry name" value="FCD"/>
    <property type="match status" value="1"/>
</dbReference>
<dbReference type="PANTHER" id="PTHR43537">
    <property type="entry name" value="TRANSCRIPTIONAL REGULATOR, GNTR FAMILY"/>
    <property type="match status" value="1"/>
</dbReference>
<evidence type="ECO:0000313" key="6">
    <source>
        <dbReference type="Proteomes" id="UP000051845"/>
    </source>
</evidence>
<keyword evidence="2" id="KW-0238">DNA-binding</keyword>
<dbReference type="Gene3D" id="1.20.120.530">
    <property type="entry name" value="GntR ligand-binding domain-like"/>
    <property type="match status" value="1"/>
</dbReference>
<evidence type="ECO:0000259" key="4">
    <source>
        <dbReference type="PROSITE" id="PS50949"/>
    </source>
</evidence>
<dbReference type="PANTHER" id="PTHR43537:SF5">
    <property type="entry name" value="UXU OPERON TRANSCRIPTIONAL REGULATOR"/>
    <property type="match status" value="1"/>
</dbReference>
<dbReference type="CDD" id="cd07377">
    <property type="entry name" value="WHTH_GntR"/>
    <property type="match status" value="1"/>
</dbReference>
<accession>A0A0R2BFL8</accession>
<dbReference type="InterPro" id="IPR036390">
    <property type="entry name" value="WH_DNA-bd_sf"/>
</dbReference>
<keyword evidence="3" id="KW-0804">Transcription</keyword>
<dbReference type="InterPro" id="IPR000524">
    <property type="entry name" value="Tscrpt_reg_HTH_GntR"/>
</dbReference>
<protein>
    <recommendedName>
        <fullName evidence="4">HTH gntR-type domain-containing protein</fullName>
    </recommendedName>
</protein>
<dbReference type="PRINTS" id="PR00035">
    <property type="entry name" value="HTHGNTR"/>
</dbReference>
<dbReference type="SUPFAM" id="SSF46785">
    <property type="entry name" value="Winged helix' DNA-binding domain"/>
    <property type="match status" value="1"/>
</dbReference>
<dbReference type="SMART" id="SM00345">
    <property type="entry name" value="HTH_GNTR"/>
    <property type="match status" value="1"/>
</dbReference>
<evidence type="ECO:0000256" key="3">
    <source>
        <dbReference type="ARBA" id="ARBA00023163"/>
    </source>
</evidence>
<evidence type="ECO:0000256" key="2">
    <source>
        <dbReference type="ARBA" id="ARBA00023125"/>
    </source>
</evidence>
<dbReference type="Proteomes" id="UP000051845">
    <property type="component" value="Unassembled WGS sequence"/>
</dbReference>
<dbReference type="InterPro" id="IPR008920">
    <property type="entry name" value="TF_FadR/GntR_C"/>
</dbReference>
<dbReference type="Gene3D" id="1.10.10.10">
    <property type="entry name" value="Winged helix-like DNA-binding domain superfamily/Winged helix DNA-binding domain"/>
    <property type="match status" value="1"/>
</dbReference>
<organism evidence="5 6">
    <name type="scientific">Secundilactobacillus collinoides DSM 20515 = JCM 1123</name>
    <dbReference type="NCBI Taxonomy" id="1423733"/>
    <lineage>
        <taxon>Bacteria</taxon>
        <taxon>Bacillati</taxon>
        <taxon>Bacillota</taxon>
        <taxon>Bacilli</taxon>
        <taxon>Lactobacillales</taxon>
        <taxon>Lactobacillaceae</taxon>
        <taxon>Secundilactobacillus</taxon>
    </lineage>
</organism>
<dbReference type="PROSITE" id="PS50949">
    <property type="entry name" value="HTH_GNTR"/>
    <property type="match status" value="1"/>
</dbReference>
<dbReference type="InterPro" id="IPR036388">
    <property type="entry name" value="WH-like_DNA-bd_sf"/>
</dbReference>
<comment type="caution">
    <text evidence="5">The sequence shown here is derived from an EMBL/GenBank/DDBJ whole genome shotgun (WGS) entry which is preliminary data.</text>
</comment>
<name>A0A0R2BFL8_SECCO</name>
<evidence type="ECO:0000313" key="5">
    <source>
        <dbReference type="EMBL" id="KRM76436.1"/>
    </source>
</evidence>
<proteinExistence type="predicted"/>
<dbReference type="EMBL" id="AYYR01000029">
    <property type="protein sequence ID" value="KRM76436.1"/>
    <property type="molecule type" value="Genomic_DNA"/>
</dbReference>
<dbReference type="GO" id="GO:0003677">
    <property type="term" value="F:DNA binding"/>
    <property type="evidence" value="ECO:0007669"/>
    <property type="project" value="UniProtKB-KW"/>
</dbReference>
<dbReference type="InterPro" id="IPR011711">
    <property type="entry name" value="GntR_C"/>
</dbReference>
<dbReference type="PATRIC" id="fig|1423733.4.peg.1760"/>
<reference evidence="5 6" key="1">
    <citation type="journal article" date="2015" name="Genome Announc.">
        <title>Expanding the biotechnology potential of lactobacilli through comparative genomics of 213 strains and associated genera.</title>
        <authorList>
            <person name="Sun Z."/>
            <person name="Harris H.M."/>
            <person name="McCann A."/>
            <person name="Guo C."/>
            <person name="Argimon S."/>
            <person name="Zhang W."/>
            <person name="Yang X."/>
            <person name="Jeffery I.B."/>
            <person name="Cooney J.C."/>
            <person name="Kagawa T.F."/>
            <person name="Liu W."/>
            <person name="Song Y."/>
            <person name="Salvetti E."/>
            <person name="Wrobel A."/>
            <person name="Rasinkangas P."/>
            <person name="Parkhill J."/>
            <person name="Rea M.C."/>
            <person name="O'Sullivan O."/>
            <person name="Ritari J."/>
            <person name="Douillard F.P."/>
            <person name="Paul Ross R."/>
            <person name="Yang R."/>
            <person name="Briner A.E."/>
            <person name="Felis G.E."/>
            <person name="de Vos W.M."/>
            <person name="Barrangou R."/>
            <person name="Klaenhammer T.R."/>
            <person name="Caufield P.W."/>
            <person name="Cui Y."/>
            <person name="Zhang H."/>
            <person name="O'Toole P.W."/>
        </authorList>
    </citation>
    <scope>NUCLEOTIDE SEQUENCE [LARGE SCALE GENOMIC DNA]</scope>
    <source>
        <strain evidence="5 6">DSM 20515</strain>
    </source>
</reference>
<evidence type="ECO:0000256" key="1">
    <source>
        <dbReference type="ARBA" id="ARBA00023015"/>
    </source>
</evidence>